<protein>
    <submittedName>
        <fullName evidence="1">Uncharacterized protein</fullName>
    </submittedName>
</protein>
<dbReference type="EMBL" id="CWKI01000002">
    <property type="protein sequence ID" value="CTR05153.1"/>
    <property type="molecule type" value="Genomic_DNA"/>
</dbReference>
<accession>A0A0K3C8G4</accession>
<dbReference type="AlphaFoldDB" id="A0A0K3C8G4"/>
<name>A0A0K3C8G4_RHOTO</name>
<proteinExistence type="predicted"/>
<dbReference type="STRING" id="5286.A0A0K3C8G4"/>
<reference evidence="1 2" key="1">
    <citation type="submission" date="2015-07" db="EMBL/GenBank/DDBJ databases">
        <authorList>
            <person name="Cajimat M.N.B."/>
            <person name="Milazzo M.L."/>
            <person name="Fulhorst C.F."/>
        </authorList>
    </citation>
    <scope>NUCLEOTIDE SEQUENCE [LARGE SCALE GENOMIC DNA]</scope>
    <source>
        <strain evidence="1">Single colony</strain>
    </source>
</reference>
<gene>
    <name evidence="1" type="primary">FGENESH: predicted gene_2.183</name>
    <name evidence="1" type="ORF">BN2166_0010140</name>
</gene>
<dbReference type="Proteomes" id="UP000199069">
    <property type="component" value="Unassembled WGS sequence"/>
</dbReference>
<sequence length="100" mass="11375">MRPSARLMGGGAQYPYPKEVWTPSGGWWTNPHNWRSNTAYALLGVAVVGYGIFKYSAEHEERHNAPTRWIPSMMWAKQFKSGEMGIKDESDLRGQPTSHH</sequence>
<keyword evidence="2" id="KW-1185">Reference proteome</keyword>
<organism evidence="1 2">
    <name type="scientific">Rhodotorula toruloides</name>
    <name type="common">Yeast</name>
    <name type="synonym">Rhodosporidium toruloides</name>
    <dbReference type="NCBI Taxonomy" id="5286"/>
    <lineage>
        <taxon>Eukaryota</taxon>
        <taxon>Fungi</taxon>
        <taxon>Dikarya</taxon>
        <taxon>Basidiomycota</taxon>
        <taxon>Pucciniomycotina</taxon>
        <taxon>Microbotryomycetes</taxon>
        <taxon>Sporidiobolales</taxon>
        <taxon>Sporidiobolaceae</taxon>
        <taxon>Rhodotorula</taxon>
    </lineage>
</organism>
<dbReference type="PANTHER" id="PTHR34286:SF1">
    <property type="entry name" value="TRANSMEMBRANE PROTEIN"/>
    <property type="match status" value="1"/>
</dbReference>
<dbReference type="OMA" id="MLWAKQY"/>
<evidence type="ECO:0000313" key="2">
    <source>
        <dbReference type="Proteomes" id="UP000199069"/>
    </source>
</evidence>
<evidence type="ECO:0000313" key="1">
    <source>
        <dbReference type="EMBL" id="CTR05153.1"/>
    </source>
</evidence>
<dbReference type="PANTHER" id="PTHR34286">
    <property type="entry name" value="TRANSMEMBRANE PROTEIN"/>
    <property type="match status" value="1"/>
</dbReference>